<comment type="caution">
    <text evidence="17">The sequence shown here is derived from an EMBL/GenBank/DDBJ whole genome shotgun (WGS) entry which is preliminary data.</text>
</comment>
<sequence length="271" mass="30921">MESMMETINGTTLGVTSHPFYPLEVEIANYLANEWSMQLLLAIFTAVCATIFFGTKFMVNRAHPHLPTKEKAAIWWFILSGAIHLFFEGTFYPTQASGVRTGYFSLNHTRMGPAQDLFGQLWKEYALSDSRYLTSDPFVLCMETVTAFTWGPLCFVVAAFITTSHPLRHPLQIIVCVGQIYGLILYYATSMFDHYYKEVTYSRPEFLYFWGYYFFMNFIWMVFPGISSVRTIAKAFKALEKVDATLNHANRVAKPNGDTNGHTNGFAKKSN</sequence>
<reference evidence="17" key="1">
    <citation type="submission" date="2019-07" db="EMBL/GenBank/DDBJ databases">
        <title>Hyphodiscus hymeniophilus genome sequencing and assembly.</title>
        <authorList>
            <person name="Kramer G."/>
            <person name="Nodwell J."/>
        </authorList>
    </citation>
    <scope>NUCLEOTIDE SEQUENCE</scope>
    <source>
        <strain evidence="17">ATCC 34498</strain>
    </source>
</reference>
<evidence type="ECO:0000256" key="3">
    <source>
        <dbReference type="ARBA" id="ARBA00022516"/>
    </source>
</evidence>
<evidence type="ECO:0000256" key="8">
    <source>
        <dbReference type="ARBA" id="ARBA00023098"/>
    </source>
</evidence>
<evidence type="ECO:0000256" key="11">
    <source>
        <dbReference type="ARBA" id="ARBA00023221"/>
    </source>
</evidence>
<comment type="similarity">
    <text evidence="2">Belongs to the EBP family.</text>
</comment>
<keyword evidence="10" id="KW-1207">Sterol metabolism</keyword>
<evidence type="ECO:0000313" key="18">
    <source>
        <dbReference type="Proteomes" id="UP000785200"/>
    </source>
</evidence>
<evidence type="ECO:0000256" key="2">
    <source>
        <dbReference type="ARBA" id="ARBA00008337"/>
    </source>
</evidence>
<keyword evidence="6 13" id="KW-1133">Transmembrane helix</keyword>
<feature type="transmembrane region" description="Helical" evidence="15">
    <location>
        <begin position="173"/>
        <end position="189"/>
    </location>
</feature>
<gene>
    <name evidence="17" type="ORF">D0Z07_6295</name>
</gene>
<comment type="subcellular location">
    <subcellularLocation>
        <location evidence="1">Membrane</location>
        <topology evidence="1">Multi-pass membrane protein</topology>
    </subcellularLocation>
</comment>
<dbReference type="GO" id="GO:0047750">
    <property type="term" value="F:cholestenol delta-isomerase activity"/>
    <property type="evidence" value="ECO:0007669"/>
    <property type="project" value="InterPro"/>
</dbReference>
<keyword evidence="11" id="KW-0753">Steroid metabolism</keyword>
<dbReference type="PANTHER" id="PTHR14207">
    <property type="entry name" value="STEROL ISOMERASE"/>
    <property type="match status" value="1"/>
</dbReference>
<feature type="domain" description="EXPERA" evidence="16">
    <location>
        <begin position="69"/>
        <end position="228"/>
    </location>
</feature>
<protein>
    <submittedName>
        <fullName evidence="17">Delta(8)-Delta(7) sterol isomerase</fullName>
    </submittedName>
</protein>
<evidence type="ECO:0000256" key="4">
    <source>
        <dbReference type="ARBA" id="ARBA00022692"/>
    </source>
</evidence>
<keyword evidence="8" id="KW-0443">Lipid metabolism</keyword>
<feature type="transmembrane region" description="Helical" evidence="15">
    <location>
        <begin position="137"/>
        <end position="161"/>
    </location>
</feature>
<keyword evidence="3" id="KW-0444">Lipid biosynthesis</keyword>
<dbReference type="AlphaFoldDB" id="A0A9P7AUC4"/>
<dbReference type="OrthoDB" id="58557at2759"/>
<dbReference type="GO" id="GO:0000247">
    <property type="term" value="F:C-8 sterol isomerase activity"/>
    <property type="evidence" value="ECO:0007669"/>
    <property type="project" value="TreeGrafter"/>
</dbReference>
<name>A0A9P7AUC4_9HELO</name>
<evidence type="ECO:0000256" key="6">
    <source>
        <dbReference type="ARBA" id="ARBA00022989"/>
    </source>
</evidence>
<evidence type="ECO:0000313" key="17">
    <source>
        <dbReference type="EMBL" id="KAG0646723.1"/>
    </source>
</evidence>
<keyword evidence="18" id="KW-1185">Reference proteome</keyword>
<proteinExistence type="inferred from homology"/>
<dbReference type="GO" id="GO:0005783">
    <property type="term" value="C:endoplasmic reticulum"/>
    <property type="evidence" value="ECO:0007669"/>
    <property type="project" value="TreeGrafter"/>
</dbReference>
<feature type="transmembrane region" description="Helical" evidence="15">
    <location>
        <begin position="73"/>
        <end position="92"/>
    </location>
</feature>
<evidence type="ECO:0000256" key="15">
    <source>
        <dbReference type="SAM" id="Phobius"/>
    </source>
</evidence>
<evidence type="ECO:0000256" key="14">
    <source>
        <dbReference type="SAM" id="MobiDB-lite"/>
    </source>
</evidence>
<organism evidence="17 18">
    <name type="scientific">Hyphodiscus hymeniophilus</name>
    <dbReference type="NCBI Taxonomy" id="353542"/>
    <lineage>
        <taxon>Eukaryota</taxon>
        <taxon>Fungi</taxon>
        <taxon>Dikarya</taxon>
        <taxon>Ascomycota</taxon>
        <taxon>Pezizomycotina</taxon>
        <taxon>Leotiomycetes</taxon>
        <taxon>Helotiales</taxon>
        <taxon>Hyphodiscaceae</taxon>
        <taxon>Hyphodiscus</taxon>
    </lineage>
</organism>
<evidence type="ECO:0000256" key="1">
    <source>
        <dbReference type="ARBA" id="ARBA00004141"/>
    </source>
</evidence>
<dbReference type="InterPro" id="IPR007905">
    <property type="entry name" value="EBP"/>
</dbReference>
<evidence type="ECO:0000256" key="12">
    <source>
        <dbReference type="ARBA" id="ARBA00023235"/>
    </source>
</evidence>
<dbReference type="GO" id="GO:0016020">
    <property type="term" value="C:membrane"/>
    <property type="evidence" value="ECO:0007669"/>
    <property type="project" value="UniProtKB-SubCell"/>
</dbReference>
<evidence type="ECO:0000256" key="10">
    <source>
        <dbReference type="ARBA" id="ARBA00023166"/>
    </source>
</evidence>
<dbReference type="GO" id="GO:0004769">
    <property type="term" value="F:steroid Delta-isomerase activity"/>
    <property type="evidence" value="ECO:0007669"/>
    <property type="project" value="TreeGrafter"/>
</dbReference>
<feature type="transmembrane region" description="Helical" evidence="15">
    <location>
        <begin position="209"/>
        <end position="229"/>
    </location>
</feature>
<keyword evidence="5" id="KW-0752">Steroid biosynthesis</keyword>
<dbReference type="PROSITE" id="PS51751">
    <property type="entry name" value="EXPERA"/>
    <property type="match status" value="1"/>
</dbReference>
<keyword evidence="9 13" id="KW-0472">Membrane</keyword>
<dbReference type="EMBL" id="VNKQ01000014">
    <property type="protein sequence ID" value="KAG0646723.1"/>
    <property type="molecule type" value="Genomic_DNA"/>
</dbReference>
<evidence type="ECO:0000256" key="7">
    <source>
        <dbReference type="ARBA" id="ARBA00023011"/>
    </source>
</evidence>
<keyword evidence="12 17" id="KW-0413">Isomerase</keyword>
<keyword evidence="7" id="KW-0756">Sterol biosynthesis</keyword>
<evidence type="ECO:0000259" key="16">
    <source>
        <dbReference type="PROSITE" id="PS51751"/>
    </source>
</evidence>
<evidence type="ECO:0000256" key="5">
    <source>
        <dbReference type="ARBA" id="ARBA00022955"/>
    </source>
</evidence>
<accession>A0A9P7AUC4</accession>
<feature type="transmembrane region" description="Helical" evidence="15">
    <location>
        <begin position="35"/>
        <end position="53"/>
    </location>
</feature>
<evidence type="ECO:0000256" key="9">
    <source>
        <dbReference type="ARBA" id="ARBA00023136"/>
    </source>
</evidence>
<evidence type="ECO:0000256" key="13">
    <source>
        <dbReference type="PROSITE-ProRule" id="PRU01087"/>
    </source>
</evidence>
<dbReference type="PANTHER" id="PTHR14207:SF0">
    <property type="entry name" value="3-BETA-HYDROXYSTEROID-DELTA(8),DELTA(7)-ISOMERASE"/>
    <property type="match status" value="1"/>
</dbReference>
<dbReference type="GO" id="GO:0016126">
    <property type="term" value="P:sterol biosynthetic process"/>
    <property type="evidence" value="ECO:0007669"/>
    <property type="project" value="UniProtKB-KW"/>
</dbReference>
<dbReference type="InterPro" id="IPR033118">
    <property type="entry name" value="EXPERA"/>
</dbReference>
<dbReference type="Pfam" id="PF05241">
    <property type="entry name" value="EBP"/>
    <property type="match status" value="1"/>
</dbReference>
<dbReference type="Proteomes" id="UP000785200">
    <property type="component" value="Unassembled WGS sequence"/>
</dbReference>
<keyword evidence="4 13" id="KW-0812">Transmembrane</keyword>
<feature type="region of interest" description="Disordered" evidence="14">
    <location>
        <begin position="251"/>
        <end position="271"/>
    </location>
</feature>